<dbReference type="InterPro" id="IPR017907">
    <property type="entry name" value="Znf_RING_CS"/>
</dbReference>
<evidence type="ECO:0000313" key="6">
    <source>
        <dbReference type="EMBL" id="KAF7707803.1"/>
    </source>
</evidence>
<sequence length="384" mass="43157">MEVSEAQVFCNDDLPDLECAVCFSQFNNVFNTPKVLQCGHTFCLECLARINIKSSQPDSLQCPLCRAYTPVPTLGLPKLATDSVVLSCLPEAMQRVYSIHFNRNRGKLQLKGIPSSVPPSPNRQHRSLDLGEQVNTELEQYPPSGVCPRFILIMEIAFLIIDLMKSDDLKRVELRLQTADGLLRRNINTTREVRDMAESQLLKNIGDVIAGVLLDLPDQLDKSVEDTLKTLGAATTDDLKNVTENNLLPVLKPIQARRLVAAWTQNRATRKHLQYDHQHPEVFSGRQQSEVPGEQLDKFLIALGCAPKGFKIIKQHDQELRDLKLGDLILVKRASSSGGSSLGYYHAGVYCCEVVKDIIHFRQLRSLQLRLSSLKEKQNEVTEF</sequence>
<evidence type="ECO:0000313" key="7">
    <source>
        <dbReference type="Proteomes" id="UP000606274"/>
    </source>
</evidence>
<dbReference type="GO" id="GO:0061630">
    <property type="term" value="F:ubiquitin protein ligase activity"/>
    <property type="evidence" value="ECO:0007669"/>
    <property type="project" value="TreeGrafter"/>
</dbReference>
<dbReference type="Gene3D" id="3.30.40.10">
    <property type="entry name" value="Zinc/RING finger domain, C3HC4 (zinc finger)"/>
    <property type="match status" value="1"/>
</dbReference>
<dbReference type="SMART" id="SM00184">
    <property type="entry name" value="RING"/>
    <property type="match status" value="1"/>
</dbReference>
<dbReference type="InterPro" id="IPR001841">
    <property type="entry name" value="Znf_RING"/>
</dbReference>
<dbReference type="PANTHER" id="PTHR22791">
    <property type="entry name" value="RING-TYPE DOMAIN-CONTAINING PROTEIN"/>
    <property type="match status" value="1"/>
</dbReference>
<dbReference type="GO" id="GO:0016567">
    <property type="term" value="P:protein ubiquitination"/>
    <property type="evidence" value="ECO:0007669"/>
    <property type="project" value="TreeGrafter"/>
</dbReference>
<proteinExistence type="predicted"/>
<keyword evidence="3" id="KW-0862">Zinc</keyword>
<evidence type="ECO:0000256" key="3">
    <source>
        <dbReference type="ARBA" id="ARBA00022833"/>
    </source>
</evidence>
<dbReference type="PROSITE" id="PS00518">
    <property type="entry name" value="ZF_RING_1"/>
    <property type="match status" value="1"/>
</dbReference>
<organism evidence="6 7">
    <name type="scientific">Silurus meridionalis</name>
    <name type="common">Southern catfish</name>
    <name type="synonym">Silurus soldatovi meridionalis</name>
    <dbReference type="NCBI Taxonomy" id="175797"/>
    <lineage>
        <taxon>Eukaryota</taxon>
        <taxon>Metazoa</taxon>
        <taxon>Chordata</taxon>
        <taxon>Craniata</taxon>
        <taxon>Vertebrata</taxon>
        <taxon>Euteleostomi</taxon>
        <taxon>Actinopterygii</taxon>
        <taxon>Neopterygii</taxon>
        <taxon>Teleostei</taxon>
        <taxon>Ostariophysi</taxon>
        <taxon>Siluriformes</taxon>
        <taxon>Siluridae</taxon>
        <taxon>Silurus</taxon>
    </lineage>
</organism>
<dbReference type="InterPro" id="IPR051435">
    <property type="entry name" value="RING_finger_E3_ubiq-ligases"/>
</dbReference>
<dbReference type="GO" id="GO:0008270">
    <property type="term" value="F:zinc ion binding"/>
    <property type="evidence" value="ECO:0007669"/>
    <property type="project" value="UniProtKB-KW"/>
</dbReference>
<dbReference type="SUPFAM" id="SSF57850">
    <property type="entry name" value="RING/U-box"/>
    <property type="match status" value="1"/>
</dbReference>
<dbReference type="PANTHER" id="PTHR22791:SF30">
    <property type="entry name" value="RING FINGER PROTEIN 223-LIKE"/>
    <property type="match status" value="1"/>
</dbReference>
<dbReference type="PROSITE" id="PS50089">
    <property type="entry name" value="ZF_RING_2"/>
    <property type="match status" value="1"/>
</dbReference>
<dbReference type="Pfam" id="PF13445">
    <property type="entry name" value="zf-RING_UBOX"/>
    <property type="match status" value="1"/>
</dbReference>
<accession>A0A8T0BNE1</accession>
<keyword evidence="2 4" id="KW-0863">Zinc-finger</keyword>
<protein>
    <recommendedName>
        <fullName evidence="5">RING-type domain-containing protein</fullName>
    </recommendedName>
</protein>
<evidence type="ECO:0000256" key="2">
    <source>
        <dbReference type="ARBA" id="ARBA00022771"/>
    </source>
</evidence>
<keyword evidence="1" id="KW-0479">Metal-binding</keyword>
<evidence type="ECO:0000256" key="1">
    <source>
        <dbReference type="ARBA" id="ARBA00022723"/>
    </source>
</evidence>
<evidence type="ECO:0000256" key="4">
    <source>
        <dbReference type="PROSITE-ProRule" id="PRU00175"/>
    </source>
</evidence>
<dbReference type="EMBL" id="JABFDY010000004">
    <property type="protein sequence ID" value="KAF7707803.1"/>
    <property type="molecule type" value="Genomic_DNA"/>
</dbReference>
<keyword evidence="7" id="KW-1185">Reference proteome</keyword>
<feature type="domain" description="RING-type" evidence="5">
    <location>
        <begin position="19"/>
        <end position="66"/>
    </location>
</feature>
<dbReference type="InterPro" id="IPR027370">
    <property type="entry name" value="Znf-RING_euk"/>
</dbReference>
<gene>
    <name evidence="6" type="ORF">HF521_016860</name>
</gene>
<dbReference type="InterPro" id="IPR013083">
    <property type="entry name" value="Znf_RING/FYVE/PHD"/>
</dbReference>
<reference evidence="6" key="1">
    <citation type="submission" date="2020-08" db="EMBL/GenBank/DDBJ databases">
        <title>Chromosome-level assembly of Southern catfish (Silurus meridionalis) provides insights into visual adaptation to the nocturnal and benthic lifestyles.</title>
        <authorList>
            <person name="Zhang Y."/>
            <person name="Wang D."/>
            <person name="Peng Z."/>
        </authorList>
    </citation>
    <scope>NUCLEOTIDE SEQUENCE</scope>
    <source>
        <strain evidence="6">SWU-2019-XX</strain>
        <tissue evidence="6">Muscle</tissue>
    </source>
</reference>
<dbReference type="AlphaFoldDB" id="A0A8T0BNE1"/>
<name>A0A8T0BNE1_SILME</name>
<evidence type="ECO:0000259" key="5">
    <source>
        <dbReference type="PROSITE" id="PS50089"/>
    </source>
</evidence>
<comment type="caution">
    <text evidence="6">The sequence shown here is derived from an EMBL/GenBank/DDBJ whole genome shotgun (WGS) entry which is preliminary data.</text>
</comment>
<dbReference type="Proteomes" id="UP000606274">
    <property type="component" value="Unassembled WGS sequence"/>
</dbReference>